<evidence type="ECO:0000313" key="5">
    <source>
        <dbReference type="Proteomes" id="UP000322000"/>
    </source>
</evidence>
<keyword evidence="3" id="KW-0040">ANK repeat</keyword>
<dbReference type="OrthoDB" id="10070851at2759"/>
<dbReference type="PANTHER" id="PTHR23180">
    <property type="entry name" value="CENTAURIN/ARF"/>
    <property type="match status" value="1"/>
</dbReference>
<accession>A0A7E5X1P6</accession>
<keyword evidence="1" id="KW-0479">Metal-binding</keyword>
<organism evidence="5 6">
    <name type="scientific">Trichoplusia ni</name>
    <name type="common">Cabbage looper</name>
    <dbReference type="NCBI Taxonomy" id="7111"/>
    <lineage>
        <taxon>Eukaryota</taxon>
        <taxon>Metazoa</taxon>
        <taxon>Ecdysozoa</taxon>
        <taxon>Arthropoda</taxon>
        <taxon>Hexapoda</taxon>
        <taxon>Insecta</taxon>
        <taxon>Pterygota</taxon>
        <taxon>Neoptera</taxon>
        <taxon>Endopterygota</taxon>
        <taxon>Lepidoptera</taxon>
        <taxon>Glossata</taxon>
        <taxon>Ditrysia</taxon>
        <taxon>Noctuoidea</taxon>
        <taxon>Noctuidae</taxon>
        <taxon>Plusiinae</taxon>
        <taxon>Trichoplusia</taxon>
    </lineage>
</organism>
<evidence type="ECO:0000256" key="1">
    <source>
        <dbReference type="ARBA" id="ARBA00022723"/>
    </source>
</evidence>
<gene>
    <name evidence="6" type="primary">LOC113507878</name>
</gene>
<keyword evidence="5" id="KW-1185">Reference proteome</keyword>
<feature type="region of interest" description="Disordered" evidence="4">
    <location>
        <begin position="157"/>
        <end position="177"/>
    </location>
</feature>
<evidence type="ECO:0000256" key="2">
    <source>
        <dbReference type="ARBA" id="ARBA00022833"/>
    </source>
</evidence>
<dbReference type="AlphaFoldDB" id="A0A7E5X1P6"/>
<dbReference type="InterPro" id="IPR002110">
    <property type="entry name" value="Ankyrin_rpt"/>
</dbReference>
<dbReference type="InterPro" id="IPR036770">
    <property type="entry name" value="Ankyrin_rpt-contain_sf"/>
</dbReference>
<dbReference type="GO" id="GO:0046872">
    <property type="term" value="F:metal ion binding"/>
    <property type="evidence" value="ECO:0007669"/>
    <property type="project" value="UniProtKB-KW"/>
</dbReference>
<feature type="repeat" description="ANK" evidence="3">
    <location>
        <begin position="71"/>
        <end position="103"/>
    </location>
</feature>
<reference evidence="6" key="1">
    <citation type="submission" date="2025-08" db="UniProtKB">
        <authorList>
            <consortium name="RefSeq"/>
        </authorList>
    </citation>
    <scope>IDENTIFICATION</scope>
</reference>
<dbReference type="Pfam" id="PF12796">
    <property type="entry name" value="Ank_2"/>
    <property type="match status" value="1"/>
</dbReference>
<dbReference type="SMART" id="SM00248">
    <property type="entry name" value="ANK"/>
    <property type="match status" value="3"/>
</dbReference>
<dbReference type="PANTHER" id="PTHR23180:SF399">
    <property type="entry name" value="BLOWN FUSE, ISOFORM A-RELATED"/>
    <property type="match status" value="1"/>
</dbReference>
<dbReference type="RefSeq" id="XP_026746599.1">
    <property type="nucleotide sequence ID" value="XM_026890798.1"/>
</dbReference>
<dbReference type="Gene3D" id="1.25.40.20">
    <property type="entry name" value="Ankyrin repeat-containing domain"/>
    <property type="match status" value="1"/>
</dbReference>
<evidence type="ECO:0000256" key="4">
    <source>
        <dbReference type="SAM" id="MobiDB-lite"/>
    </source>
</evidence>
<proteinExistence type="predicted"/>
<dbReference type="PROSITE" id="PS50088">
    <property type="entry name" value="ANK_REPEAT"/>
    <property type="match status" value="2"/>
</dbReference>
<dbReference type="SUPFAM" id="SSF48403">
    <property type="entry name" value="Ankyrin repeat"/>
    <property type="match status" value="1"/>
</dbReference>
<evidence type="ECO:0000313" key="6">
    <source>
        <dbReference type="RefSeq" id="XP_026746599.1"/>
    </source>
</evidence>
<dbReference type="InterPro" id="IPR045258">
    <property type="entry name" value="ACAP1/2/3-like"/>
</dbReference>
<dbReference type="GeneID" id="113507878"/>
<dbReference type="KEGG" id="tnl:113507878"/>
<dbReference type="PROSITE" id="PS50297">
    <property type="entry name" value="ANK_REP_REGION"/>
    <property type="match status" value="2"/>
</dbReference>
<keyword evidence="2" id="KW-0862">Zinc</keyword>
<feature type="repeat" description="ANK" evidence="3">
    <location>
        <begin position="38"/>
        <end position="70"/>
    </location>
</feature>
<dbReference type="GO" id="GO:0005096">
    <property type="term" value="F:GTPase activator activity"/>
    <property type="evidence" value="ECO:0007669"/>
    <property type="project" value="InterPro"/>
</dbReference>
<dbReference type="Proteomes" id="UP000322000">
    <property type="component" value="Unplaced"/>
</dbReference>
<protein>
    <submittedName>
        <fullName evidence="6">Arf-GAP with coiled-coil, ANK repeat and PH domain-containing protein 2-like</fullName>
    </submittedName>
</protein>
<evidence type="ECO:0000256" key="3">
    <source>
        <dbReference type="PROSITE-ProRule" id="PRU00023"/>
    </source>
</evidence>
<sequence length="177" mass="19151">MSRLSPEAVLVRAARAHNVAVMRGALAAGADVGGAGQRGRTPLHAAVLSGSVMACSFLLLNGSKLNVQDEDGKTPLHLATEAGHTGQVCLLLRYRADQSIVDKDGQTPLDIAVNNANADIVTLLRLTKLNEEMRESEMSSNDDTYNEVFRDYTQLAHSHPERLVRAKHNNNEGEPNE</sequence>
<name>A0A7E5X1P6_TRINI</name>
<dbReference type="InParanoid" id="A0A7E5X1P6"/>